<proteinExistence type="predicted"/>
<keyword evidence="1" id="KW-0813">Transport</keyword>
<keyword evidence="2" id="KW-1003">Cell membrane</keyword>
<evidence type="ECO:0000256" key="6">
    <source>
        <dbReference type="ARBA" id="ARBA00022840"/>
    </source>
</evidence>
<gene>
    <name evidence="13" type="ORF">Z045_07260</name>
</gene>
<evidence type="ECO:0000256" key="3">
    <source>
        <dbReference type="ARBA" id="ARBA00022496"/>
    </source>
</evidence>
<evidence type="ECO:0000256" key="9">
    <source>
        <dbReference type="ARBA" id="ARBA00023065"/>
    </source>
</evidence>
<evidence type="ECO:0000256" key="4">
    <source>
        <dbReference type="ARBA" id="ARBA00022519"/>
    </source>
</evidence>
<keyword evidence="9" id="KW-0406">Ion transport</keyword>
<evidence type="ECO:0000313" key="13">
    <source>
        <dbReference type="EMBL" id="KSZ59154.1"/>
    </source>
</evidence>
<dbReference type="SUPFAM" id="SSF52540">
    <property type="entry name" value="P-loop containing nucleoside triphosphate hydrolases"/>
    <property type="match status" value="1"/>
</dbReference>
<dbReference type="PROSITE" id="PS00211">
    <property type="entry name" value="ABC_TRANSPORTER_1"/>
    <property type="match status" value="1"/>
</dbReference>
<dbReference type="InterPro" id="IPR050093">
    <property type="entry name" value="ABC_SmlMolc_Importer"/>
</dbReference>
<dbReference type="InterPro" id="IPR027417">
    <property type="entry name" value="P-loop_NTPase"/>
</dbReference>
<dbReference type="InterPro" id="IPR003439">
    <property type="entry name" value="ABC_transporter-like_ATP-bd"/>
</dbReference>
<evidence type="ECO:0000256" key="5">
    <source>
        <dbReference type="ARBA" id="ARBA00022741"/>
    </source>
</evidence>
<organism evidence="13 14">
    <name type="scientific">Rhodococcus pyridinivorans KG-16</name>
    <dbReference type="NCBI Taxonomy" id="1441730"/>
    <lineage>
        <taxon>Bacteria</taxon>
        <taxon>Bacillati</taxon>
        <taxon>Actinomycetota</taxon>
        <taxon>Actinomycetes</taxon>
        <taxon>Mycobacteriales</taxon>
        <taxon>Nocardiaceae</taxon>
        <taxon>Rhodococcus</taxon>
    </lineage>
</organism>
<dbReference type="InterPro" id="IPR017871">
    <property type="entry name" value="ABC_transporter-like_CS"/>
</dbReference>
<dbReference type="AlphaFoldDB" id="A0A0V9UMD7"/>
<evidence type="ECO:0000256" key="2">
    <source>
        <dbReference type="ARBA" id="ARBA00022475"/>
    </source>
</evidence>
<dbReference type="PROSITE" id="PS50893">
    <property type="entry name" value="ABC_TRANSPORTER_2"/>
    <property type="match status" value="1"/>
</dbReference>
<dbReference type="EMBL" id="AZXY01000003">
    <property type="protein sequence ID" value="KSZ59154.1"/>
    <property type="molecule type" value="Genomic_DNA"/>
</dbReference>
<dbReference type="SUPFAM" id="SSF50331">
    <property type="entry name" value="MOP-like"/>
    <property type="match status" value="1"/>
</dbReference>
<evidence type="ECO:0000256" key="8">
    <source>
        <dbReference type="ARBA" id="ARBA00023004"/>
    </source>
</evidence>
<dbReference type="GO" id="GO:0005524">
    <property type="term" value="F:ATP binding"/>
    <property type="evidence" value="ECO:0007669"/>
    <property type="project" value="UniProtKB-KW"/>
</dbReference>
<evidence type="ECO:0000256" key="7">
    <source>
        <dbReference type="ARBA" id="ARBA00022967"/>
    </source>
</evidence>
<dbReference type="SMART" id="SM00382">
    <property type="entry name" value="AAA"/>
    <property type="match status" value="1"/>
</dbReference>
<dbReference type="InterPro" id="IPR013611">
    <property type="entry name" value="Transp-assoc_OB_typ2"/>
</dbReference>
<evidence type="ECO:0000256" key="1">
    <source>
        <dbReference type="ARBA" id="ARBA00022448"/>
    </source>
</evidence>
<name>A0A0V9UMD7_9NOCA</name>
<dbReference type="FunFam" id="3.40.50.300:FF:000425">
    <property type="entry name" value="Probable ABC transporter, ATP-binding subunit"/>
    <property type="match status" value="1"/>
</dbReference>
<dbReference type="Pfam" id="PF08402">
    <property type="entry name" value="TOBE_2"/>
    <property type="match status" value="1"/>
</dbReference>
<dbReference type="CDD" id="cd03259">
    <property type="entry name" value="ABC_Carb_Solutes_like"/>
    <property type="match status" value="1"/>
</dbReference>
<keyword evidence="5" id="KW-0547">Nucleotide-binding</keyword>
<reference evidence="13 14" key="2">
    <citation type="journal article" date="2016" name="Genome Announc.">
        <title>Draft Genome Sequence of a Versatile Hydrocarbon-Degrading Bacterium, Rhodococcus pyridinivorans Strain KG-16, Collected from Oil Fields in India.</title>
        <authorList>
            <person name="Aggarwal R.K."/>
            <person name="Dawar C."/>
            <person name="Phanindranath R."/>
            <person name="Mutnuri L."/>
            <person name="Dayal A.M."/>
        </authorList>
    </citation>
    <scope>NUCLEOTIDE SEQUENCE [LARGE SCALE GENOMIC DNA]</scope>
    <source>
        <strain evidence="13 14">KG-16</strain>
    </source>
</reference>
<feature type="domain" description="ABC transporter" evidence="12">
    <location>
        <begin position="4"/>
        <end position="239"/>
    </location>
</feature>
<evidence type="ECO:0000256" key="11">
    <source>
        <dbReference type="ARBA" id="ARBA00066388"/>
    </source>
</evidence>
<keyword evidence="4" id="KW-0997">Cell inner membrane</keyword>
<dbReference type="InterPro" id="IPR008995">
    <property type="entry name" value="Mo/tungstate-bd_C_term_dom"/>
</dbReference>
<dbReference type="GO" id="GO:0015418">
    <property type="term" value="F:ABC-type quaternary ammonium compound transporting activity"/>
    <property type="evidence" value="ECO:0007669"/>
    <property type="project" value="UniProtKB-EC"/>
</dbReference>
<dbReference type="GO" id="GO:0016887">
    <property type="term" value="F:ATP hydrolysis activity"/>
    <property type="evidence" value="ECO:0007669"/>
    <property type="project" value="InterPro"/>
</dbReference>
<dbReference type="PANTHER" id="PTHR42781:SF5">
    <property type="entry name" value="PUTRESCINE TRANSPORT ATP-BINDING PROTEIN POTG"/>
    <property type="match status" value="1"/>
</dbReference>
<keyword evidence="6" id="KW-0067">ATP-binding</keyword>
<sequence length="348" mass="36264">MTGLTIENVSARYGAAEVVTDVTLDVPRGDLLAVLGPSGGGKTTLLRVAAGLHPAASGRVSVDDVTVTDVPPERRGVGLVPQEGALFPHLNVARNIGYGLGRANRPWRGGAREEHRRRVEELLDLVGLPGVGHRKPSALSGGQQQRIALARALAPRPSVVLLDEPFSALDAGLRASLRADVRTLLREQSVAAVLVTHDQTEALAMADRLAVMLDGRIAQVGSPEEVYGRPASVAVGEFVGEAIVLEAEAFGDCAQTPLGKVQLVSPGHGVGRVLLRPEQIEVGAAPTKCPAAGSFTVRDTAFGGAHSEVRVEGMGIAVRALCTTLHGLHAGDPVTVSVRRPVPFYPGG</sequence>
<evidence type="ECO:0000256" key="10">
    <source>
        <dbReference type="ARBA" id="ARBA00023136"/>
    </source>
</evidence>
<dbReference type="Pfam" id="PF00005">
    <property type="entry name" value="ABC_tran"/>
    <property type="match status" value="1"/>
</dbReference>
<keyword evidence="10" id="KW-0472">Membrane</keyword>
<dbReference type="InterPro" id="IPR003593">
    <property type="entry name" value="AAA+_ATPase"/>
</dbReference>
<evidence type="ECO:0000313" key="14">
    <source>
        <dbReference type="Proteomes" id="UP000053060"/>
    </source>
</evidence>
<dbReference type="Gene3D" id="3.40.50.300">
    <property type="entry name" value="P-loop containing nucleotide triphosphate hydrolases"/>
    <property type="match status" value="1"/>
</dbReference>
<reference evidence="14" key="1">
    <citation type="submission" date="2015-01" db="EMBL/GenBank/DDBJ databases">
        <title>Draft genome sequence of Rhodococcus pyridinivorans strain KG-16, a hydrocarbon-degrading bacterium.</title>
        <authorList>
            <person name="Aggarwal R.K."/>
            <person name="Dawar C."/>
        </authorList>
    </citation>
    <scope>NUCLEOTIDE SEQUENCE [LARGE SCALE GENOMIC DNA]</scope>
    <source>
        <strain evidence="14">KG-16</strain>
    </source>
</reference>
<dbReference type="GO" id="GO:0043190">
    <property type="term" value="C:ATP-binding cassette (ABC) transporter complex"/>
    <property type="evidence" value="ECO:0007669"/>
    <property type="project" value="InterPro"/>
</dbReference>
<accession>A0A0V9UMD7</accession>
<dbReference type="PANTHER" id="PTHR42781">
    <property type="entry name" value="SPERMIDINE/PUTRESCINE IMPORT ATP-BINDING PROTEIN POTA"/>
    <property type="match status" value="1"/>
</dbReference>
<keyword evidence="8" id="KW-0408">Iron</keyword>
<keyword evidence="7" id="KW-1278">Translocase</keyword>
<dbReference type="RefSeq" id="WP_060651289.1">
    <property type="nucleotide sequence ID" value="NZ_AZXY01000003.1"/>
</dbReference>
<comment type="caution">
    <text evidence="13">The sequence shown here is derived from an EMBL/GenBank/DDBJ whole genome shotgun (WGS) entry which is preliminary data.</text>
</comment>
<dbReference type="Proteomes" id="UP000053060">
    <property type="component" value="Unassembled WGS sequence"/>
</dbReference>
<evidence type="ECO:0000259" key="12">
    <source>
        <dbReference type="PROSITE" id="PS50893"/>
    </source>
</evidence>
<dbReference type="PATRIC" id="fig|1441730.3.peg.1526"/>
<dbReference type="EC" id="7.6.2.9" evidence="11"/>
<dbReference type="InterPro" id="IPR015853">
    <property type="entry name" value="ABC_transpr_FbpC"/>
</dbReference>
<protein>
    <recommendedName>
        <fullName evidence="11">ABC-type quaternary amine transporter</fullName>
        <ecNumber evidence="11">7.6.2.9</ecNumber>
    </recommendedName>
</protein>
<keyword evidence="3" id="KW-0410">Iron transport</keyword>
<dbReference type="GO" id="GO:0015408">
    <property type="term" value="F:ABC-type ferric iron transporter activity"/>
    <property type="evidence" value="ECO:0007669"/>
    <property type="project" value="InterPro"/>
</dbReference>